<evidence type="ECO:0000256" key="8">
    <source>
        <dbReference type="SAM" id="Phobius"/>
    </source>
</evidence>
<dbReference type="OMA" id="IVMLECW"/>
<dbReference type="PROSITE" id="PS00107">
    <property type="entry name" value="PROTEIN_KINASE_ATP"/>
    <property type="match status" value="1"/>
</dbReference>
<evidence type="ECO:0000256" key="5">
    <source>
        <dbReference type="ARBA" id="ARBA00022777"/>
    </source>
</evidence>
<comment type="catalytic activity">
    <reaction evidence="6">
        <text>L-tyrosyl-[protein] + ATP = O-phospho-L-tyrosyl-[protein] + ADP + H(+)</text>
        <dbReference type="Rhea" id="RHEA:10596"/>
        <dbReference type="Rhea" id="RHEA-COMP:10136"/>
        <dbReference type="Rhea" id="RHEA-COMP:20101"/>
        <dbReference type="ChEBI" id="CHEBI:15378"/>
        <dbReference type="ChEBI" id="CHEBI:30616"/>
        <dbReference type="ChEBI" id="CHEBI:46858"/>
        <dbReference type="ChEBI" id="CHEBI:61978"/>
        <dbReference type="ChEBI" id="CHEBI:456216"/>
        <dbReference type="EC" id="2.7.10.1"/>
    </reaction>
</comment>
<dbReference type="InterPro" id="IPR000719">
    <property type="entry name" value="Prot_kinase_dom"/>
</dbReference>
<keyword evidence="4" id="KW-0677">Repeat</keyword>
<dbReference type="InterPro" id="IPR011009">
    <property type="entry name" value="Kinase-like_dom_sf"/>
</dbReference>
<dbReference type="InterPro" id="IPR003961">
    <property type="entry name" value="FN3_dom"/>
</dbReference>
<comment type="subcellular location">
    <subcellularLocation>
        <location evidence="1">Membrane</location>
        <topology evidence="1">Single-pass membrane protein</topology>
    </subcellularLocation>
</comment>
<evidence type="ECO:0000313" key="10">
    <source>
        <dbReference type="EnsemblMetazoa" id="XP_038071929.1"/>
    </source>
</evidence>
<protein>
    <recommendedName>
        <fullName evidence="2">receptor protein-tyrosine kinase</fullName>
        <ecNumber evidence="2">2.7.10.1</ecNumber>
    </recommendedName>
</protein>
<keyword evidence="11" id="KW-1185">Reference proteome</keyword>
<dbReference type="InterPro" id="IPR008266">
    <property type="entry name" value="Tyr_kinase_AS"/>
</dbReference>
<dbReference type="PANTHER" id="PTHR24416:SF620">
    <property type="entry name" value="TYROSINE-PROTEIN KINASE RECEPTOR TORSO"/>
    <property type="match status" value="1"/>
</dbReference>
<dbReference type="GO" id="GO:0005886">
    <property type="term" value="C:plasma membrane"/>
    <property type="evidence" value="ECO:0007669"/>
    <property type="project" value="TreeGrafter"/>
</dbReference>
<dbReference type="PRINTS" id="PR00109">
    <property type="entry name" value="TYRKINASE"/>
</dbReference>
<keyword evidence="5" id="KW-0418">Kinase</keyword>
<dbReference type="InterPro" id="IPR001245">
    <property type="entry name" value="Ser-Thr/Tyr_kinase_cat_dom"/>
</dbReference>
<dbReference type="EnsemblMetazoa" id="XM_038216001.1">
    <property type="protein sequence ID" value="XP_038071929.1"/>
    <property type="gene ID" value="LOC119740635"/>
</dbReference>
<dbReference type="GeneID" id="119740635"/>
<dbReference type="GO" id="GO:0004714">
    <property type="term" value="F:transmembrane receptor protein tyrosine kinase activity"/>
    <property type="evidence" value="ECO:0007669"/>
    <property type="project" value="UniProtKB-EC"/>
</dbReference>
<feature type="transmembrane region" description="Helical" evidence="8">
    <location>
        <begin position="155"/>
        <end position="179"/>
    </location>
</feature>
<sequence length="578" mass="65338">MQCVEISGVPLDFQVDCVAPSLSDQGDTGQYTAVLSWTPPIQVSGNITDFELRHGKYFTDDVKMIPYDKETKVYIKELTNLDEFSNFTATVRAFVDKQHLGPKASLKFNTYNEQLAKNLSHQNEICKRLDQNIDGTTLPGTTLPGPAATKKSPSYVAWLVGSILACVVVGGALILCFVIKRRKTLADSKEAIFVRYPEEEVCRKGTSDLDASCDDLREPDADFQSREIDRSLLVINEKLGNGQFGIVYSGILSSKDSTIKKYAPRPVAVKSLKLNATRETKEDFLDEIKLIIDIGAHPNILPILGCCTVDEPYYLITEFMKYGDLLGFLWKCRDEKWQAEDPMYCITEVGQLQIARQIARGMEYLSNTRYYHGDLAARNVLVGEGLVVKISDFGMADDIYQRGYKRLGQEKKRPLKWVSLETNTKGTCSIKSDVWSFGIVLYEIYTLGGVPYPCMDGFEVVRKLEDGYRMEQPGGCPDEMYIVMLECWHENPDLRPTFTALFNKLDRMLSEMSSEYFTELDFDDRLSQNTENTNFGFENNHDSGHYDTLKAIDWSPIPRVTVECVDSVKKVNTDTSKC</sequence>
<dbReference type="PROSITE" id="PS00109">
    <property type="entry name" value="PROTEIN_KINASE_TYR"/>
    <property type="match status" value="1"/>
</dbReference>
<evidence type="ECO:0000256" key="3">
    <source>
        <dbReference type="ARBA" id="ARBA00022679"/>
    </source>
</evidence>
<keyword evidence="8" id="KW-1133">Transmembrane helix</keyword>
<organism evidence="10 11">
    <name type="scientific">Patiria miniata</name>
    <name type="common">Bat star</name>
    <name type="synonym">Asterina miniata</name>
    <dbReference type="NCBI Taxonomy" id="46514"/>
    <lineage>
        <taxon>Eukaryota</taxon>
        <taxon>Metazoa</taxon>
        <taxon>Echinodermata</taxon>
        <taxon>Eleutherozoa</taxon>
        <taxon>Asterozoa</taxon>
        <taxon>Asteroidea</taxon>
        <taxon>Valvatacea</taxon>
        <taxon>Valvatida</taxon>
        <taxon>Asterinidae</taxon>
        <taxon>Patiria</taxon>
    </lineage>
</organism>
<keyword evidence="7" id="KW-0547">Nucleotide-binding</keyword>
<dbReference type="GO" id="GO:0005524">
    <property type="term" value="F:ATP binding"/>
    <property type="evidence" value="ECO:0007669"/>
    <property type="project" value="UniProtKB-UniRule"/>
</dbReference>
<reference evidence="10" key="1">
    <citation type="submission" date="2022-11" db="UniProtKB">
        <authorList>
            <consortium name="EnsemblMetazoa"/>
        </authorList>
    </citation>
    <scope>IDENTIFICATION</scope>
</reference>
<dbReference type="InterPro" id="IPR050122">
    <property type="entry name" value="RTK"/>
</dbReference>
<keyword evidence="8" id="KW-0472">Membrane</keyword>
<evidence type="ECO:0000259" key="9">
    <source>
        <dbReference type="PROSITE" id="PS50011"/>
    </source>
</evidence>
<dbReference type="CDD" id="cd00063">
    <property type="entry name" value="FN3"/>
    <property type="match status" value="1"/>
</dbReference>
<evidence type="ECO:0000256" key="4">
    <source>
        <dbReference type="ARBA" id="ARBA00022737"/>
    </source>
</evidence>
<dbReference type="Gene3D" id="3.30.200.20">
    <property type="entry name" value="Phosphorylase Kinase, domain 1"/>
    <property type="match status" value="1"/>
</dbReference>
<evidence type="ECO:0000256" key="1">
    <source>
        <dbReference type="ARBA" id="ARBA00004167"/>
    </source>
</evidence>
<evidence type="ECO:0000256" key="6">
    <source>
        <dbReference type="ARBA" id="ARBA00051243"/>
    </source>
</evidence>
<dbReference type="Gene3D" id="1.10.510.10">
    <property type="entry name" value="Transferase(Phosphotransferase) domain 1"/>
    <property type="match status" value="1"/>
</dbReference>
<evidence type="ECO:0000313" key="11">
    <source>
        <dbReference type="Proteomes" id="UP000887568"/>
    </source>
</evidence>
<dbReference type="Proteomes" id="UP000887568">
    <property type="component" value="Unplaced"/>
</dbReference>
<dbReference type="InterPro" id="IPR017441">
    <property type="entry name" value="Protein_kinase_ATP_BS"/>
</dbReference>
<feature type="domain" description="Protein kinase" evidence="9">
    <location>
        <begin position="233"/>
        <end position="517"/>
    </location>
</feature>
<dbReference type="EC" id="2.7.10.1" evidence="2"/>
<name>A0A914B7I0_PATMI</name>
<dbReference type="PROSITE" id="PS50011">
    <property type="entry name" value="PROTEIN_KINASE_DOM"/>
    <property type="match status" value="1"/>
</dbReference>
<keyword evidence="8" id="KW-0812">Transmembrane</keyword>
<dbReference type="Pfam" id="PF07714">
    <property type="entry name" value="PK_Tyr_Ser-Thr"/>
    <property type="match status" value="1"/>
</dbReference>
<proteinExistence type="predicted"/>
<accession>A0A914B7I0</accession>
<dbReference type="PANTHER" id="PTHR24416">
    <property type="entry name" value="TYROSINE-PROTEIN KINASE RECEPTOR"/>
    <property type="match status" value="1"/>
</dbReference>
<keyword evidence="7" id="KW-0067">ATP-binding</keyword>
<dbReference type="CDD" id="cd00192">
    <property type="entry name" value="PTKc"/>
    <property type="match status" value="1"/>
</dbReference>
<dbReference type="FunFam" id="1.10.510.10:FF:002448">
    <property type="match status" value="1"/>
</dbReference>
<dbReference type="AlphaFoldDB" id="A0A914B7I0"/>
<dbReference type="OrthoDB" id="535945at2759"/>
<keyword evidence="3" id="KW-0808">Transferase</keyword>
<dbReference type="InterPro" id="IPR036116">
    <property type="entry name" value="FN3_sf"/>
</dbReference>
<feature type="binding site" evidence="7">
    <location>
        <position position="270"/>
    </location>
    <ligand>
        <name>ATP</name>
        <dbReference type="ChEBI" id="CHEBI:30616"/>
    </ligand>
</feature>
<dbReference type="SUPFAM" id="SSF56112">
    <property type="entry name" value="Protein kinase-like (PK-like)"/>
    <property type="match status" value="1"/>
</dbReference>
<evidence type="ECO:0000256" key="7">
    <source>
        <dbReference type="PROSITE-ProRule" id="PRU10141"/>
    </source>
</evidence>
<dbReference type="RefSeq" id="XP_038071929.1">
    <property type="nucleotide sequence ID" value="XM_038216001.1"/>
</dbReference>
<dbReference type="GO" id="GO:0043235">
    <property type="term" value="C:receptor complex"/>
    <property type="evidence" value="ECO:0007669"/>
    <property type="project" value="TreeGrafter"/>
</dbReference>
<dbReference type="GO" id="GO:0007169">
    <property type="term" value="P:cell surface receptor protein tyrosine kinase signaling pathway"/>
    <property type="evidence" value="ECO:0007669"/>
    <property type="project" value="TreeGrafter"/>
</dbReference>
<evidence type="ECO:0000256" key="2">
    <source>
        <dbReference type="ARBA" id="ARBA00011902"/>
    </source>
</evidence>
<dbReference type="SUPFAM" id="SSF49265">
    <property type="entry name" value="Fibronectin type III"/>
    <property type="match status" value="1"/>
</dbReference>